<gene>
    <name evidence="1" type="ORF">GCK32_019245</name>
</gene>
<reference evidence="1 2" key="1">
    <citation type="submission" date="2019-10" db="EMBL/GenBank/DDBJ databases">
        <title>Assembly and Annotation for the nematode Trichostrongylus colubriformis.</title>
        <authorList>
            <person name="Martin J."/>
        </authorList>
    </citation>
    <scope>NUCLEOTIDE SEQUENCE [LARGE SCALE GENOMIC DNA]</scope>
    <source>
        <strain evidence="1">G859</strain>
        <tissue evidence="1">Whole worm</tissue>
    </source>
</reference>
<comment type="caution">
    <text evidence="1">The sequence shown here is derived from an EMBL/GenBank/DDBJ whole genome shotgun (WGS) entry which is preliminary data.</text>
</comment>
<dbReference type="AlphaFoldDB" id="A0AAN8FQB6"/>
<protein>
    <submittedName>
        <fullName evidence="1">Uncharacterized protein</fullName>
    </submittedName>
</protein>
<keyword evidence="2" id="KW-1185">Reference proteome</keyword>
<proteinExistence type="predicted"/>
<dbReference type="Proteomes" id="UP001331761">
    <property type="component" value="Unassembled WGS sequence"/>
</dbReference>
<accession>A0AAN8FQB6</accession>
<evidence type="ECO:0000313" key="1">
    <source>
        <dbReference type="EMBL" id="KAK5974305.1"/>
    </source>
</evidence>
<feature type="non-terminal residue" evidence="1">
    <location>
        <position position="1"/>
    </location>
</feature>
<sequence>LLALRGIRLNVRLGSVYQSSIYVTVLPIARMSTMKIKACALPQRDHPSKRRRHS</sequence>
<dbReference type="EMBL" id="WIXE01014434">
    <property type="protein sequence ID" value="KAK5974305.1"/>
    <property type="molecule type" value="Genomic_DNA"/>
</dbReference>
<evidence type="ECO:0000313" key="2">
    <source>
        <dbReference type="Proteomes" id="UP001331761"/>
    </source>
</evidence>
<organism evidence="1 2">
    <name type="scientific">Trichostrongylus colubriformis</name>
    <name type="common">Black scour worm</name>
    <dbReference type="NCBI Taxonomy" id="6319"/>
    <lineage>
        <taxon>Eukaryota</taxon>
        <taxon>Metazoa</taxon>
        <taxon>Ecdysozoa</taxon>
        <taxon>Nematoda</taxon>
        <taxon>Chromadorea</taxon>
        <taxon>Rhabditida</taxon>
        <taxon>Rhabditina</taxon>
        <taxon>Rhabditomorpha</taxon>
        <taxon>Strongyloidea</taxon>
        <taxon>Trichostrongylidae</taxon>
        <taxon>Trichostrongylus</taxon>
    </lineage>
</organism>
<name>A0AAN8FQB6_TRICO</name>